<keyword evidence="4" id="KW-1133">Transmembrane helix</keyword>
<feature type="transmembrane region" description="Helical" evidence="4">
    <location>
        <begin position="455"/>
        <end position="474"/>
    </location>
</feature>
<feature type="transmembrane region" description="Helical" evidence="4">
    <location>
        <begin position="292"/>
        <end position="315"/>
    </location>
</feature>
<evidence type="ECO:0000256" key="2">
    <source>
        <dbReference type="ARBA" id="ARBA00006727"/>
    </source>
</evidence>
<dbReference type="PROSITE" id="PS50850">
    <property type="entry name" value="MFS"/>
    <property type="match status" value="1"/>
</dbReference>
<evidence type="ECO:0000256" key="1">
    <source>
        <dbReference type="ARBA" id="ARBA00004141"/>
    </source>
</evidence>
<comment type="caution">
    <text evidence="6">The sequence shown here is derived from an EMBL/GenBank/DDBJ whole genome shotgun (WGS) entry which is preliminary data.</text>
</comment>
<feature type="domain" description="Major facilitator superfamily (MFS) profile" evidence="5">
    <location>
        <begin position="94"/>
        <end position="482"/>
    </location>
</feature>
<keyword evidence="4" id="KW-0472">Membrane</keyword>
<dbReference type="InterPro" id="IPR036259">
    <property type="entry name" value="MFS_trans_sf"/>
</dbReference>
<feature type="transmembrane region" description="Helical" evidence="4">
    <location>
        <begin position="197"/>
        <end position="214"/>
    </location>
</feature>
<dbReference type="OrthoDB" id="6499973at2759"/>
<accession>A0A8H4IIJ1</accession>
<gene>
    <name evidence="6" type="ORF">GTA08_BOTSDO10723</name>
</gene>
<organism evidence="6 7">
    <name type="scientific">Botryosphaeria dothidea</name>
    <dbReference type="NCBI Taxonomy" id="55169"/>
    <lineage>
        <taxon>Eukaryota</taxon>
        <taxon>Fungi</taxon>
        <taxon>Dikarya</taxon>
        <taxon>Ascomycota</taxon>
        <taxon>Pezizomycotina</taxon>
        <taxon>Dothideomycetes</taxon>
        <taxon>Dothideomycetes incertae sedis</taxon>
        <taxon>Botryosphaeriales</taxon>
        <taxon>Botryosphaeriaceae</taxon>
        <taxon>Botryosphaeria</taxon>
    </lineage>
</organism>
<dbReference type="AlphaFoldDB" id="A0A8H4IIJ1"/>
<feature type="transmembrane region" description="Helical" evidence="4">
    <location>
        <begin position="385"/>
        <end position="410"/>
    </location>
</feature>
<dbReference type="GO" id="GO:0022857">
    <property type="term" value="F:transmembrane transporter activity"/>
    <property type="evidence" value="ECO:0007669"/>
    <property type="project" value="InterPro"/>
</dbReference>
<feature type="transmembrane region" description="Helical" evidence="4">
    <location>
        <begin position="133"/>
        <end position="151"/>
    </location>
</feature>
<dbReference type="EMBL" id="WWBZ02000082">
    <property type="protein sequence ID" value="KAF4301409.1"/>
    <property type="molecule type" value="Genomic_DNA"/>
</dbReference>
<feature type="region of interest" description="Disordered" evidence="3">
    <location>
        <begin position="1"/>
        <end position="40"/>
    </location>
</feature>
<dbReference type="InterPro" id="IPR020846">
    <property type="entry name" value="MFS_dom"/>
</dbReference>
<feature type="transmembrane region" description="Helical" evidence="4">
    <location>
        <begin position="359"/>
        <end position="379"/>
    </location>
</feature>
<evidence type="ECO:0000313" key="6">
    <source>
        <dbReference type="EMBL" id="KAF4301409.1"/>
    </source>
</evidence>
<dbReference type="Gene3D" id="1.20.1250.20">
    <property type="entry name" value="MFS general substrate transporter like domains"/>
    <property type="match status" value="1"/>
</dbReference>
<dbReference type="SUPFAM" id="SSF103473">
    <property type="entry name" value="MFS general substrate transporter"/>
    <property type="match status" value="1"/>
</dbReference>
<name>A0A8H4IIJ1_9PEZI</name>
<feature type="transmembrane region" description="Helical" evidence="4">
    <location>
        <begin position="251"/>
        <end position="271"/>
    </location>
</feature>
<sequence>MAYDSKDDFSEKELGSGVLTPRSLPPYETEGTDRNAAGDEEIAIERVATALDDEDSKDNTAAGTAKKVLSKVVTARSAASIRDPGPPPDGGLTAWTQVLMGHICIMNTWGYINSFGAFQTYYTTSLSVPGSEISWIGTIQVWLLFFIGTVAGRATDAGLFRRVYILGVFLTLLGIFMTSLCTEYWQLFLAQGVCTGLGNGLMFCPTVALVATYFSKNRALAIGLTASGSATGGLIYPTMVRQLLPQLGFGWTVRILGFVSLATSAVTIALFKVRLPPRQSGPLVDFSAFRELTYCLFCLGMFLNFWALYFVFYYISAFSRDIIGLPYKESLNLLLILNGVGYISRILPPFISDRITGPLNLIIPFALATGVMLFAWSGVHTTGGLYPFTIVIGLTSSGVQGLFPSVLSSLTPDLKKTGTRMGMAFSIVSFAALTGPPLAGALISDSNGSYLHAQMWGGTVLVCGSLTLIAARVAQTGLKLRVKI</sequence>
<evidence type="ECO:0000256" key="4">
    <source>
        <dbReference type="SAM" id="Phobius"/>
    </source>
</evidence>
<feature type="compositionally biased region" description="Basic and acidic residues" evidence="3">
    <location>
        <begin position="1"/>
        <end position="14"/>
    </location>
</feature>
<feature type="transmembrane region" description="Helical" evidence="4">
    <location>
        <begin position="330"/>
        <end position="347"/>
    </location>
</feature>
<reference evidence="6" key="1">
    <citation type="submission" date="2020-04" db="EMBL/GenBank/DDBJ databases">
        <title>Genome Assembly and Annotation of Botryosphaeria dothidea sdau 11-99, a Latent Pathogen of Apple Fruit Ring Rot in China.</title>
        <authorList>
            <person name="Yu C."/>
            <person name="Diao Y."/>
            <person name="Lu Q."/>
            <person name="Zhao J."/>
            <person name="Cui S."/>
            <person name="Peng C."/>
            <person name="He B."/>
            <person name="Liu H."/>
        </authorList>
    </citation>
    <scope>NUCLEOTIDE SEQUENCE [LARGE SCALE GENOMIC DNA]</scope>
    <source>
        <strain evidence="6">Sdau11-99</strain>
    </source>
</reference>
<comment type="subcellular location">
    <subcellularLocation>
        <location evidence="1">Membrane</location>
        <topology evidence="1">Multi-pass membrane protein</topology>
    </subcellularLocation>
</comment>
<evidence type="ECO:0000259" key="5">
    <source>
        <dbReference type="PROSITE" id="PS50850"/>
    </source>
</evidence>
<feature type="transmembrane region" description="Helical" evidence="4">
    <location>
        <begin position="163"/>
        <end position="185"/>
    </location>
</feature>
<feature type="transmembrane region" description="Helical" evidence="4">
    <location>
        <begin position="221"/>
        <end position="239"/>
    </location>
</feature>
<dbReference type="GO" id="GO:0016020">
    <property type="term" value="C:membrane"/>
    <property type="evidence" value="ECO:0007669"/>
    <property type="project" value="UniProtKB-SubCell"/>
</dbReference>
<feature type="transmembrane region" description="Helical" evidence="4">
    <location>
        <begin position="422"/>
        <end position="443"/>
    </location>
</feature>
<keyword evidence="7" id="KW-1185">Reference proteome</keyword>
<dbReference type="InterPro" id="IPR050327">
    <property type="entry name" value="Proton-linked_MCT"/>
</dbReference>
<comment type="similarity">
    <text evidence="2">Belongs to the major facilitator superfamily. Monocarboxylate porter (TC 2.A.1.13) family.</text>
</comment>
<protein>
    <submittedName>
        <fullName evidence="6">Major facilitator superfamily</fullName>
    </submittedName>
</protein>
<dbReference type="PANTHER" id="PTHR11360">
    <property type="entry name" value="MONOCARBOXYLATE TRANSPORTER"/>
    <property type="match status" value="1"/>
</dbReference>
<dbReference type="InterPro" id="IPR011701">
    <property type="entry name" value="MFS"/>
</dbReference>
<dbReference type="PANTHER" id="PTHR11360:SF130">
    <property type="entry name" value="MAJOR FACILITATOR SUPERFAMILY (MFS) PROFILE DOMAIN-CONTAINING PROTEIN-RELATED"/>
    <property type="match status" value="1"/>
</dbReference>
<evidence type="ECO:0000256" key="3">
    <source>
        <dbReference type="SAM" id="MobiDB-lite"/>
    </source>
</evidence>
<proteinExistence type="inferred from homology"/>
<dbReference type="Pfam" id="PF07690">
    <property type="entry name" value="MFS_1"/>
    <property type="match status" value="1"/>
</dbReference>
<evidence type="ECO:0000313" key="7">
    <source>
        <dbReference type="Proteomes" id="UP000572817"/>
    </source>
</evidence>
<dbReference type="Proteomes" id="UP000572817">
    <property type="component" value="Unassembled WGS sequence"/>
</dbReference>
<keyword evidence="4" id="KW-0812">Transmembrane</keyword>